<keyword evidence="1" id="KW-0812">Transmembrane</keyword>
<reference evidence="2" key="1">
    <citation type="submission" date="2021-03" db="EMBL/GenBank/DDBJ databases">
        <authorList>
            <consortium name="Genoscope - CEA"/>
            <person name="William W."/>
        </authorList>
    </citation>
    <scope>NUCLEOTIDE SEQUENCE</scope>
    <source>
        <strain evidence="2">Doubled-haploid Pahang</strain>
    </source>
</reference>
<accession>A0A804J1H9</accession>
<dbReference type="OrthoDB" id="737602at2759"/>
<feature type="transmembrane region" description="Helical" evidence="1">
    <location>
        <begin position="65"/>
        <end position="84"/>
    </location>
</feature>
<feature type="transmembrane region" description="Helical" evidence="1">
    <location>
        <begin position="96"/>
        <end position="116"/>
    </location>
</feature>
<dbReference type="Gramene" id="Ma05_t06150.1">
    <property type="protein sequence ID" value="Ma05_p06150.1"/>
    <property type="gene ID" value="Ma05_g06150"/>
</dbReference>
<evidence type="ECO:0000313" key="4">
    <source>
        <dbReference type="Proteomes" id="UP000012960"/>
    </source>
</evidence>
<dbReference type="Proteomes" id="UP000012960">
    <property type="component" value="Unplaced"/>
</dbReference>
<dbReference type="InterPro" id="IPR045501">
    <property type="entry name" value="DUF6490"/>
</dbReference>
<dbReference type="FunCoup" id="A0A804J1H9">
    <property type="interactions" value="1"/>
</dbReference>
<dbReference type="AlphaFoldDB" id="A0A804J1H9"/>
<name>A0A804J1H9_MUSAM</name>
<proteinExistence type="predicted"/>
<keyword evidence="4" id="KW-1185">Reference proteome</keyword>
<reference evidence="3" key="2">
    <citation type="submission" date="2021-05" db="UniProtKB">
        <authorList>
            <consortium name="EnsemblPlants"/>
        </authorList>
    </citation>
    <scope>IDENTIFICATION</scope>
    <source>
        <strain evidence="3">subsp. malaccensis</strain>
    </source>
</reference>
<feature type="transmembrane region" description="Helical" evidence="1">
    <location>
        <begin position="34"/>
        <end position="53"/>
    </location>
</feature>
<gene>
    <name evidence="2" type="ORF">GSMUA_258480.1</name>
</gene>
<dbReference type="Pfam" id="PF20100">
    <property type="entry name" value="DUF6490"/>
    <property type="match status" value="1"/>
</dbReference>
<dbReference type="EMBL" id="HG996470">
    <property type="protein sequence ID" value="CAG1837671.1"/>
    <property type="molecule type" value="Genomic_DNA"/>
</dbReference>
<dbReference type="PANTHER" id="PTHR46610">
    <property type="entry name" value="OS05G0181300 PROTEIN"/>
    <property type="match status" value="1"/>
</dbReference>
<dbReference type="PANTHER" id="PTHR46610:SF3">
    <property type="entry name" value="OS01G0238200 PROTEIN"/>
    <property type="match status" value="1"/>
</dbReference>
<protein>
    <submittedName>
        <fullName evidence="2">(wild Malaysian banana) hypothetical protein</fullName>
    </submittedName>
</protein>
<evidence type="ECO:0000313" key="2">
    <source>
        <dbReference type="EMBL" id="CAG1837671.1"/>
    </source>
</evidence>
<evidence type="ECO:0000256" key="1">
    <source>
        <dbReference type="SAM" id="Phobius"/>
    </source>
</evidence>
<dbReference type="EnsemblPlants" id="Ma05_t06150.1">
    <property type="protein sequence ID" value="Ma05_p06150.1"/>
    <property type="gene ID" value="Ma05_g06150"/>
</dbReference>
<organism evidence="3 4">
    <name type="scientific">Musa acuminata subsp. malaccensis</name>
    <name type="common">Wild banana</name>
    <name type="synonym">Musa malaccensis</name>
    <dbReference type="NCBI Taxonomy" id="214687"/>
    <lineage>
        <taxon>Eukaryota</taxon>
        <taxon>Viridiplantae</taxon>
        <taxon>Streptophyta</taxon>
        <taxon>Embryophyta</taxon>
        <taxon>Tracheophyta</taxon>
        <taxon>Spermatophyta</taxon>
        <taxon>Magnoliopsida</taxon>
        <taxon>Liliopsida</taxon>
        <taxon>Zingiberales</taxon>
        <taxon>Musaceae</taxon>
        <taxon>Musa</taxon>
    </lineage>
</organism>
<keyword evidence="1" id="KW-0472">Membrane</keyword>
<keyword evidence="1" id="KW-1133">Transmembrane helix</keyword>
<evidence type="ECO:0000313" key="3">
    <source>
        <dbReference type="EnsemblPlants" id="Ma05_p06150.1"/>
    </source>
</evidence>
<dbReference type="OMA" id="FGFAYQF"/>
<sequence length="147" mass="16135">MDRANDSQWLPALGLAFLTYNSAAAVYRSVDDPWAVSFVVVAYVDLLLLFWCLRKFERSTESNRGGLKAAVWFLATLLTGMFAHKVAAIMPWPVAAIVYCMAAATAGGGFWAFFIYREPVDLSNDAKPSSNYRVPVDLSADAKPSSN</sequence>
<dbReference type="InParanoid" id="A0A804J1H9"/>